<feature type="binding site" evidence="1">
    <location>
        <position position="162"/>
    </location>
    <ligand>
        <name>Zn(2+)</name>
        <dbReference type="ChEBI" id="CHEBI:29105"/>
        <note>catalytic</note>
    </ligand>
</feature>
<dbReference type="PRINTS" id="PR00480">
    <property type="entry name" value="ASTACIN"/>
</dbReference>
<keyword evidence="2" id="KW-0732">Signal</keyword>
<keyword evidence="5" id="KW-1185">Reference proteome</keyword>
<dbReference type="SUPFAM" id="SSF55486">
    <property type="entry name" value="Metalloproteases ('zincins'), catalytic domain"/>
    <property type="match status" value="1"/>
</dbReference>
<feature type="chain" id="PRO_5019611211" description="Metalloendopeptidase" evidence="2">
    <location>
        <begin position="22"/>
        <end position="263"/>
    </location>
</feature>
<dbReference type="EC" id="3.4.24.-" evidence="2"/>
<comment type="cofactor">
    <cofactor evidence="1 2">
        <name>Zn(2+)</name>
        <dbReference type="ChEBI" id="CHEBI:29105"/>
    </cofactor>
    <text evidence="1 2">Binds 1 zinc ion per subunit.</text>
</comment>
<dbReference type="Proteomes" id="UP000295192">
    <property type="component" value="Unassembled WGS sequence"/>
</dbReference>
<dbReference type="CDD" id="cd04280">
    <property type="entry name" value="ZnMc_astacin_like"/>
    <property type="match status" value="1"/>
</dbReference>
<evidence type="ECO:0000313" key="5">
    <source>
        <dbReference type="Proteomes" id="UP000295192"/>
    </source>
</evidence>
<evidence type="ECO:0000256" key="1">
    <source>
        <dbReference type="PROSITE-ProRule" id="PRU01211"/>
    </source>
</evidence>
<gene>
    <name evidence="4" type="ORF">AWZ03_003734</name>
</gene>
<dbReference type="PANTHER" id="PTHR10127:SF814">
    <property type="entry name" value="MEPRIN A SUBUNIT BETA"/>
    <property type="match status" value="1"/>
</dbReference>
<dbReference type="InterPro" id="IPR024079">
    <property type="entry name" value="MetalloPept_cat_dom_sf"/>
</dbReference>
<dbReference type="GO" id="GO:0004222">
    <property type="term" value="F:metalloendopeptidase activity"/>
    <property type="evidence" value="ECO:0007669"/>
    <property type="project" value="UniProtKB-UniRule"/>
</dbReference>
<feature type="signal peptide" evidence="2">
    <location>
        <begin position="1"/>
        <end position="21"/>
    </location>
</feature>
<evidence type="ECO:0000259" key="3">
    <source>
        <dbReference type="PROSITE" id="PS51864"/>
    </source>
</evidence>
<dbReference type="OMA" id="NSCLHYR"/>
<dbReference type="FunFam" id="3.40.390.10:FF:000037">
    <property type="entry name" value="Metalloendopeptidase"/>
    <property type="match status" value="1"/>
</dbReference>
<organism evidence="4 5">
    <name type="scientific">Drosophila navojoa</name>
    <name type="common">Fruit fly</name>
    <dbReference type="NCBI Taxonomy" id="7232"/>
    <lineage>
        <taxon>Eukaryota</taxon>
        <taxon>Metazoa</taxon>
        <taxon>Ecdysozoa</taxon>
        <taxon>Arthropoda</taxon>
        <taxon>Hexapoda</taxon>
        <taxon>Insecta</taxon>
        <taxon>Pterygota</taxon>
        <taxon>Neoptera</taxon>
        <taxon>Endopterygota</taxon>
        <taxon>Diptera</taxon>
        <taxon>Brachycera</taxon>
        <taxon>Muscomorpha</taxon>
        <taxon>Ephydroidea</taxon>
        <taxon>Drosophilidae</taxon>
        <taxon>Drosophila</taxon>
    </lineage>
</organism>
<name>A0A484BLK3_DRONA</name>
<feature type="binding site" evidence="1">
    <location>
        <position position="168"/>
    </location>
    <ligand>
        <name>Zn(2+)</name>
        <dbReference type="ChEBI" id="CHEBI:29105"/>
        <note>catalytic</note>
    </ligand>
</feature>
<dbReference type="PANTHER" id="PTHR10127">
    <property type="entry name" value="DISCOIDIN, CUB, EGF, LAMININ , AND ZINC METALLOPROTEASE DOMAIN CONTAINING"/>
    <property type="match status" value="1"/>
</dbReference>
<accession>A0A484BLK3</accession>
<dbReference type="Pfam" id="PF01400">
    <property type="entry name" value="Astacin"/>
    <property type="match status" value="1"/>
</dbReference>
<evidence type="ECO:0000256" key="2">
    <source>
        <dbReference type="RuleBase" id="RU361183"/>
    </source>
</evidence>
<dbReference type="InterPro" id="IPR006026">
    <property type="entry name" value="Peptidase_Metallo"/>
</dbReference>
<dbReference type="STRING" id="7232.A0A484BLK3"/>
<dbReference type="SMART" id="SM00235">
    <property type="entry name" value="ZnMc"/>
    <property type="match status" value="1"/>
</dbReference>
<dbReference type="PROSITE" id="PS51864">
    <property type="entry name" value="ASTACIN"/>
    <property type="match status" value="1"/>
</dbReference>
<dbReference type="EMBL" id="LSRL02000020">
    <property type="protein sequence ID" value="TDG49746.1"/>
    <property type="molecule type" value="Genomic_DNA"/>
</dbReference>
<proteinExistence type="predicted"/>
<dbReference type="InterPro" id="IPR034035">
    <property type="entry name" value="Astacin-like_dom"/>
</dbReference>
<keyword evidence="1 2" id="KW-0482">Metalloprotease</keyword>
<comment type="caution">
    <text evidence="1">Lacks conserved residue(s) required for the propagation of feature annotation.</text>
</comment>
<sequence>MQSHRAVLLLLLSVRLLRCGGMPLPWKLRADPEESAGYAEGDMQLTERQRQELEHGPMGRNGLLDTTRRWPGNLVVYSISTDFDAAHRQAILKGMQTIEETSCIRFREANELDVDYVSITAQPGGCYTAVGYLGGQQQMNLEIYPIGEGCFRPGTVLHELMHALGFYHEQSSALRDDYIEVIAENIVPGKEFNFKKYSDKVVTDFDMGYDYNSCLHYRPGAFSINGKDTIVPLDPTAVIGQRLRLSDKDKDKINIMYKCPILI</sequence>
<dbReference type="GO" id="GO:0008270">
    <property type="term" value="F:zinc ion binding"/>
    <property type="evidence" value="ECO:0007669"/>
    <property type="project" value="UniProtKB-UniRule"/>
</dbReference>
<dbReference type="GO" id="GO:0006508">
    <property type="term" value="P:proteolysis"/>
    <property type="evidence" value="ECO:0007669"/>
    <property type="project" value="UniProtKB-KW"/>
</dbReference>
<dbReference type="Gene3D" id="3.40.390.10">
    <property type="entry name" value="Collagenase (Catalytic Domain)"/>
    <property type="match status" value="1"/>
</dbReference>
<dbReference type="InterPro" id="IPR001506">
    <property type="entry name" value="Peptidase_M12A"/>
</dbReference>
<comment type="caution">
    <text evidence="4">The sequence shown here is derived from an EMBL/GenBank/DDBJ whole genome shotgun (WGS) entry which is preliminary data.</text>
</comment>
<dbReference type="AlphaFoldDB" id="A0A484BLK3"/>
<feature type="domain" description="Peptidase M12A" evidence="3">
    <location>
        <begin position="61"/>
        <end position="260"/>
    </location>
</feature>
<protein>
    <recommendedName>
        <fullName evidence="2">Metalloendopeptidase</fullName>
        <ecNumber evidence="2">3.4.24.-</ecNumber>
    </recommendedName>
</protein>
<keyword evidence="1 2" id="KW-0378">Hydrolase</keyword>
<keyword evidence="1 2" id="KW-0862">Zinc</keyword>
<evidence type="ECO:0000313" key="4">
    <source>
        <dbReference type="EMBL" id="TDG49746.1"/>
    </source>
</evidence>
<feature type="binding site" evidence="1">
    <location>
        <position position="158"/>
    </location>
    <ligand>
        <name>Zn(2+)</name>
        <dbReference type="ChEBI" id="CHEBI:29105"/>
        <note>catalytic</note>
    </ligand>
</feature>
<keyword evidence="1 2" id="KW-0645">Protease</keyword>
<dbReference type="OrthoDB" id="291007at2759"/>
<feature type="active site" evidence="1">
    <location>
        <position position="159"/>
    </location>
</feature>
<keyword evidence="1 2" id="KW-0479">Metal-binding</keyword>
<reference evidence="4 5" key="1">
    <citation type="journal article" date="2019" name="J. Hered.">
        <title>An Improved Genome Assembly for Drosophila navojoa, the Basal Species in the mojavensis Cluster.</title>
        <authorList>
            <person name="Vanderlinde T."/>
            <person name="Dupim E.G."/>
            <person name="Nazario-Yepiz N.O."/>
            <person name="Carvalho A.B."/>
        </authorList>
    </citation>
    <scope>NUCLEOTIDE SEQUENCE [LARGE SCALE GENOMIC DNA]</scope>
    <source>
        <strain evidence="4">Navoj_Jal97</strain>
        <tissue evidence="4">Whole organism</tissue>
    </source>
</reference>